<keyword evidence="2" id="KW-0547">Nucleotide-binding</keyword>
<feature type="binding site" evidence="2">
    <location>
        <begin position="230"/>
        <end position="231"/>
    </location>
    <ligand>
        <name>ATP</name>
        <dbReference type="ChEBI" id="CHEBI:30616"/>
    </ligand>
</feature>
<dbReference type="PANTHER" id="PTHR13504">
    <property type="entry name" value="FIDO DOMAIN-CONTAINING PROTEIN DDB_G0283145"/>
    <property type="match status" value="1"/>
</dbReference>
<feature type="binding site" evidence="2">
    <location>
        <position position="238"/>
    </location>
    <ligand>
        <name>ATP</name>
        <dbReference type="ChEBI" id="CHEBI:30616"/>
    </ligand>
</feature>
<dbReference type="Pfam" id="PF02661">
    <property type="entry name" value="Fic"/>
    <property type="match status" value="1"/>
</dbReference>
<dbReference type="InterPro" id="IPR036597">
    <property type="entry name" value="Fido-like_dom_sf"/>
</dbReference>
<dbReference type="InterPro" id="IPR036388">
    <property type="entry name" value="WH-like_DNA-bd_sf"/>
</dbReference>
<evidence type="ECO:0000256" key="3">
    <source>
        <dbReference type="PIRSR" id="PIRSR640198-3"/>
    </source>
</evidence>
<feature type="domain" description="Fido" evidence="4">
    <location>
        <begin position="110"/>
        <end position="252"/>
    </location>
</feature>
<dbReference type="AlphaFoldDB" id="A0A510KED0"/>
<keyword evidence="2" id="KW-0067">ATP-binding</keyword>
<dbReference type="InterPro" id="IPR003812">
    <property type="entry name" value="Fido"/>
</dbReference>
<dbReference type="Proteomes" id="UP000321501">
    <property type="component" value="Chromosome"/>
</dbReference>
<evidence type="ECO:0000313" key="5">
    <source>
        <dbReference type="EMBL" id="BBM50038.1"/>
    </source>
</evidence>
<evidence type="ECO:0000259" key="4">
    <source>
        <dbReference type="PROSITE" id="PS51459"/>
    </source>
</evidence>
<feature type="site" description="Important for autoinhibition of adenylyltransferase activity" evidence="3">
    <location>
        <position position="66"/>
    </location>
</feature>
<dbReference type="Gene3D" id="1.10.10.10">
    <property type="entry name" value="Winged helix-like DNA-binding domain superfamily/Winged helix DNA-binding domain"/>
    <property type="match status" value="1"/>
</dbReference>
<protein>
    <recommendedName>
        <fullName evidence="4">Fido domain-containing protein</fullName>
    </recommendedName>
</protein>
<accession>A0A510KED0</accession>
<reference evidence="5 6" key="1">
    <citation type="submission" date="2019-07" db="EMBL/GenBank/DDBJ databases">
        <title>Complete Genome Sequence of Leptotrichia wadei Strain JMUB3934.</title>
        <authorList>
            <person name="Watanabe S."/>
            <person name="Cui L."/>
        </authorList>
    </citation>
    <scope>NUCLEOTIDE SEQUENCE [LARGE SCALE GENOMIC DNA]</scope>
    <source>
        <strain evidence="5 6">JMUB3934</strain>
    </source>
</reference>
<dbReference type="GO" id="GO:0005524">
    <property type="term" value="F:ATP binding"/>
    <property type="evidence" value="ECO:0007669"/>
    <property type="project" value="UniProtKB-KW"/>
</dbReference>
<dbReference type="Gene3D" id="1.10.3290.10">
    <property type="entry name" value="Fido-like domain"/>
    <property type="match status" value="1"/>
</dbReference>
<proteinExistence type="predicted"/>
<dbReference type="EMBL" id="AP019835">
    <property type="protein sequence ID" value="BBM50038.1"/>
    <property type="molecule type" value="Genomic_DNA"/>
</dbReference>
<evidence type="ECO:0000256" key="1">
    <source>
        <dbReference type="PIRSR" id="PIRSR640198-1"/>
    </source>
</evidence>
<evidence type="ECO:0000313" key="6">
    <source>
        <dbReference type="Proteomes" id="UP000321501"/>
    </source>
</evidence>
<evidence type="ECO:0000256" key="2">
    <source>
        <dbReference type="PIRSR" id="PIRSR640198-2"/>
    </source>
</evidence>
<dbReference type="SUPFAM" id="SSF46785">
    <property type="entry name" value="Winged helix' DNA-binding domain"/>
    <property type="match status" value="1"/>
</dbReference>
<gene>
    <name evidence="5" type="ORF">JMUB3934_1334</name>
</gene>
<dbReference type="SUPFAM" id="SSF140931">
    <property type="entry name" value="Fic-like"/>
    <property type="match status" value="1"/>
</dbReference>
<dbReference type="PANTHER" id="PTHR13504:SF38">
    <property type="entry name" value="FIDO DOMAIN-CONTAINING PROTEIN"/>
    <property type="match status" value="1"/>
</dbReference>
<dbReference type="InterPro" id="IPR040198">
    <property type="entry name" value="Fido_containing"/>
</dbReference>
<organism evidence="5 6">
    <name type="scientific">Leptotrichia wadei</name>
    <dbReference type="NCBI Taxonomy" id="157687"/>
    <lineage>
        <taxon>Bacteria</taxon>
        <taxon>Fusobacteriati</taxon>
        <taxon>Fusobacteriota</taxon>
        <taxon>Fusobacteriia</taxon>
        <taxon>Fusobacteriales</taxon>
        <taxon>Leptotrichiaceae</taxon>
        <taxon>Leptotrichia</taxon>
    </lineage>
</organism>
<dbReference type="InterPro" id="IPR036390">
    <property type="entry name" value="WH_DNA-bd_sf"/>
</dbReference>
<dbReference type="PROSITE" id="PS51459">
    <property type="entry name" value="FIDO"/>
    <property type="match status" value="1"/>
</dbReference>
<name>A0A510KED0_9FUSO</name>
<feature type="active site" evidence="1">
    <location>
        <position position="189"/>
    </location>
</feature>
<sequence>MIKDNLNMEKEYGYSPPFEITNEIIELVAQITELTGMIIVSEKLSSNPVLRRENRIKTIYSSLAIEQNTLTFEQVTDVINGKRILAPPKDIKEVKNAYEIYEKLALLNPYSIKDLLKAHKIMTAELINESGTFRTKGAGVYQGSQLIHAGTPPQYIPELIDQLFSWLKKSKVHPLIKACIFHYEFEFIHPFQDGNGRLGRLWHTLILSKWKEFFAWLPIETLIQKKQQKYYEAINLSNTAGESTPFITFILEIIKETLEELQKNDLKMTDILTDKMTDKELQRLKILEVYFEKNNYIDNSEAQKILNVSDSTARRFLNKLVKGGILEAVGEKKGRKYRKK</sequence>
<feature type="binding site" evidence="2">
    <location>
        <begin position="193"/>
        <end position="200"/>
    </location>
    <ligand>
        <name>ATP</name>
        <dbReference type="ChEBI" id="CHEBI:30616"/>
    </ligand>
</feature>